<dbReference type="SUPFAM" id="SSF55811">
    <property type="entry name" value="Nudix"/>
    <property type="match status" value="1"/>
</dbReference>
<dbReference type="InterPro" id="IPR020084">
    <property type="entry name" value="NUDIX_hydrolase_CS"/>
</dbReference>
<dbReference type="EMBL" id="JBHEZX010000001">
    <property type="protein sequence ID" value="MFC1408355.1"/>
    <property type="molecule type" value="Genomic_DNA"/>
</dbReference>
<gene>
    <name evidence="1" type="ORF">ACEZDG_03555</name>
</gene>
<dbReference type="PANTHER" id="PTHR43736">
    <property type="entry name" value="ADP-RIBOSE PYROPHOSPHATASE"/>
    <property type="match status" value="1"/>
</dbReference>
<dbReference type="PROSITE" id="PS51462">
    <property type="entry name" value="NUDIX"/>
    <property type="match status" value="1"/>
</dbReference>
<dbReference type="InterPro" id="IPR000086">
    <property type="entry name" value="NUDIX_hydrolase_dom"/>
</dbReference>
<protein>
    <submittedName>
        <fullName evidence="1">NUDIX domain-containing protein</fullName>
    </submittedName>
</protein>
<dbReference type="Gene3D" id="3.90.79.10">
    <property type="entry name" value="Nucleoside Triphosphate Pyrophosphohydrolase"/>
    <property type="match status" value="1"/>
</dbReference>
<dbReference type="PANTHER" id="PTHR43736:SF1">
    <property type="entry name" value="DIHYDRONEOPTERIN TRIPHOSPHATE DIPHOSPHATASE"/>
    <property type="match status" value="1"/>
</dbReference>
<keyword evidence="2" id="KW-1185">Reference proteome</keyword>
<proteinExistence type="predicted"/>
<evidence type="ECO:0000313" key="1">
    <source>
        <dbReference type="EMBL" id="MFC1408355.1"/>
    </source>
</evidence>
<sequence length="176" mass="19326">MAIWSRTDRRQLTDGRFVRAYQDDLLIAEGVTGVWDWVDVADTARVVALDQDGRVALVEDRFYLQQRRMLLVPGGAVDRAEQPEAAAGRELEEETGWRAGTLEPLGVIDQLPTATPARAHLFLARDLRPGVLAREPSEEGMTLDWRPLADAVTAVREGVITDAASVAALLLAALRV</sequence>
<reference evidence="1 2" key="1">
    <citation type="submission" date="2024-09" db="EMBL/GenBank/DDBJ databases">
        <authorList>
            <person name="Lee S.D."/>
        </authorList>
    </citation>
    <scope>NUCLEOTIDE SEQUENCE [LARGE SCALE GENOMIC DNA]</scope>
    <source>
        <strain evidence="1 2">N1-1</strain>
    </source>
</reference>
<dbReference type="Pfam" id="PF00293">
    <property type="entry name" value="NUDIX"/>
    <property type="match status" value="1"/>
</dbReference>
<dbReference type="PROSITE" id="PS00893">
    <property type="entry name" value="NUDIX_BOX"/>
    <property type="match status" value="1"/>
</dbReference>
<dbReference type="InterPro" id="IPR015797">
    <property type="entry name" value="NUDIX_hydrolase-like_dom_sf"/>
</dbReference>
<organism evidence="1 2">
    <name type="scientific">Streptacidiphilus alkalitolerans</name>
    <dbReference type="NCBI Taxonomy" id="3342712"/>
    <lineage>
        <taxon>Bacteria</taxon>
        <taxon>Bacillati</taxon>
        <taxon>Actinomycetota</taxon>
        <taxon>Actinomycetes</taxon>
        <taxon>Kitasatosporales</taxon>
        <taxon>Streptomycetaceae</taxon>
        <taxon>Streptacidiphilus</taxon>
    </lineage>
</organism>
<dbReference type="Proteomes" id="UP001592582">
    <property type="component" value="Unassembled WGS sequence"/>
</dbReference>
<evidence type="ECO:0000313" key="2">
    <source>
        <dbReference type="Proteomes" id="UP001592582"/>
    </source>
</evidence>
<comment type="caution">
    <text evidence="1">The sequence shown here is derived from an EMBL/GenBank/DDBJ whole genome shotgun (WGS) entry which is preliminary data.</text>
</comment>
<accession>A0ABV6V3S0</accession>
<name>A0ABV6V3S0_9ACTN</name>